<dbReference type="EMBL" id="LR862132">
    <property type="protein sequence ID" value="CAD1837704.1"/>
    <property type="molecule type" value="Genomic_DNA"/>
</dbReference>
<evidence type="ECO:0000256" key="1">
    <source>
        <dbReference type="SAM" id="MobiDB-lite"/>
    </source>
</evidence>
<feature type="region of interest" description="Disordered" evidence="1">
    <location>
        <begin position="122"/>
        <end position="143"/>
    </location>
</feature>
<name>A0A6V7Q3E1_ANACO</name>
<evidence type="ECO:0000313" key="2">
    <source>
        <dbReference type="EMBL" id="CAD1837704.1"/>
    </source>
</evidence>
<organism evidence="2">
    <name type="scientific">Ananas comosus var. bracteatus</name>
    <name type="common">red pineapple</name>
    <dbReference type="NCBI Taxonomy" id="296719"/>
    <lineage>
        <taxon>Eukaryota</taxon>
        <taxon>Viridiplantae</taxon>
        <taxon>Streptophyta</taxon>
        <taxon>Embryophyta</taxon>
        <taxon>Tracheophyta</taxon>
        <taxon>Spermatophyta</taxon>
        <taxon>Magnoliopsida</taxon>
        <taxon>Liliopsida</taxon>
        <taxon>Poales</taxon>
        <taxon>Bromeliaceae</taxon>
        <taxon>Bromelioideae</taxon>
        <taxon>Ananas</taxon>
    </lineage>
</organism>
<sequence length="143" mass="15445">MDQDSKLTKFLDIHEYMSEKEDKASLDQEEAAQVKVENGPGFKAHRVARLSEEEDGASLEQEEEEEVVQVKVEVPASSVAVTFGADTGAGEGELEVSAALGDGNEGRATSFLHPLLRQRLRSSVTVKRAASPPSPPALPEKEN</sequence>
<accession>A0A6V7Q3E1</accession>
<dbReference type="AlphaFoldDB" id="A0A6V7Q3E1"/>
<feature type="compositionally biased region" description="Pro residues" evidence="1">
    <location>
        <begin position="132"/>
        <end position="143"/>
    </location>
</feature>
<protein>
    <submittedName>
        <fullName evidence="2">Uncharacterized protein</fullName>
    </submittedName>
</protein>
<gene>
    <name evidence="2" type="ORF">CB5_LOCUS20915</name>
</gene>
<proteinExistence type="predicted"/>
<reference evidence="2" key="1">
    <citation type="submission" date="2020-07" db="EMBL/GenBank/DDBJ databases">
        <authorList>
            <person name="Lin J."/>
        </authorList>
    </citation>
    <scope>NUCLEOTIDE SEQUENCE</scope>
</reference>